<dbReference type="InterPro" id="IPR022764">
    <property type="entry name" value="Peptidase_S54_rhomboid_dom"/>
</dbReference>
<keyword evidence="3 7" id="KW-0812">Transmembrane</keyword>
<keyword evidence="5 7" id="KW-1133">Transmembrane helix</keyword>
<sequence>MNFRSSFLPNISPVVKNLLIINVLAFIAQQVLVAYFPITERLALHYPAAEGFESYQLFTYMFLHADFSHLFFNMFPLFMFGIMLENHWGSKRFLLYYLVTGVGAGLVQFLVAWFSIRHYEGMLDYEQILKVYKDGLSVIQQGMNYTDVNMRSLNLALNGQTIGASGAVFGILLAFGMLFPDIQLMLLFPPIPIRAKYFVMIYGAIELFMGVSNLQGDNVAHWAHLGGMVFGFFLILHWRKKGIY</sequence>
<evidence type="ECO:0000256" key="1">
    <source>
        <dbReference type="ARBA" id="ARBA00004141"/>
    </source>
</evidence>
<evidence type="ECO:0000259" key="8">
    <source>
        <dbReference type="Pfam" id="PF01694"/>
    </source>
</evidence>
<feature type="transmembrane region" description="Helical" evidence="7">
    <location>
        <begin position="58"/>
        <end position="82"/>
    </location>
</feature>
<comment type="caution">
    <text evidence="9">The sequence shown here is derived from an EMBL/GenBank/DDBJ whole genome shotgun (WGS) entry which is preliminary data.</text>
</comment>
<dbReference type="GO" id="GO:0016020">
    <property type="term" value="C:membrane"/>
    <property type="evidence" value="ECO:0007669"/>
    <property type="project" value="UniProtKB-SubCell"/>
</dbReference>
<evidence type="ECO:0000256" key="5">
    <source>
        <dbReference type="ARBA" id="ARBA00022989"/>
    </source>
</evidence>
<feature type="transmembrane region" description="Helical" evidence="7">
    <location>
        <begin position="162"/>
        <end position="188"/>
    </location>
</feature>
<dbReference type="GO" id="GO:0004252">
    <property type="term" value="F:serine-type endopeptidase activity"/>
    <property type="evidence" value="ECO:0007669"/>
    <property type="project" value="InterPro"/>
</dbReference>
<evidence type="ECO:0000256" key="6">
    <source>
        <dbReference type="ARBA" id="ARBA00023136"/>
    </source>
</evidence>
<gene>
    <name evidence="9" type="ORF">LX69_00858</name>
</gene>
<feature type="transmembrane region" description="Helical" evidence="7">
    <location>
        <begin position="20"/>
        <end position="38"/>
    </location>
</feature>
<evidence type="ECO:0000256" key="3">
    <source>
        <dbReference type="ARBA" id="ARBA00022692"/>
    </source>
</evidence>
<keyword evidence="9" id="KW-0645">Protease</keyword>
<evidence type="ECO:0000256" key="4">
    <source>
        <dbReference type="ARBA" id="ARBA00022801"/>
    </source>
</evidence>
<dbReference type="OrthoDB" id="9807874at2"/>
<evidence type="ECO:0000256" key="7">
    <source>
        <dbReference type="SAM" id="Phobius"/>
    </source>
</evidence>
<proteinExistence type="inferred from homology"/>
<dbReference type="SUPFAM" id="SSF144091">
    <property type="entry name" value="Rhomboid-like"/>
    <property type="match status" value="1"/>
</dbReference>
<dbReference type="Pfam" id="PF01694">
    <property type="entry name" value="Rhomboid"/>
    <property type="match status" value="1"/>
</dbReference>
<reference evidence="9 10" key="1">
    <citation type="submission" date="2018-06" db="EMBL/GenBank/DDBJ databases">
        <title>Genomic Encyclopedia of Archaeal and Bacterial Type Strains, Phase II (KMG-II): from individual species to whole genera.</title>
        <authorList>
            <person name="Goeker M."/>
        </authorList>
    </citation>
    <scope>NUCLEOTIDE SEQUENCE [LARGE SCALE GENOMIC DNA]</scope>
    <source>
        <strain evidence="9 10">DSM 6779</strain>
    </source>
</reference>
<dbReference type="EMBL" id="QKZK01000005">
    <property type="protein sequence ID" value="PZX19191.1"/>
    <property type="molecule type" value="Genomic_DNA"/>
</dbReference>
<keyword evidence="4" id="KW-0378">Hydrolase</keyword>
<name>A0A2W7NFM9_9BACT</name>
<protein>
    <submittedName>
        <fullName evidence="9">Membrane associated rhomboid family serine protease</fullName>
    </submittedName>
</protein>
<feature type="domain" description="Peptidase S54 rhomboid" evidence="8">
    <location>
        <begin position="53"/>
        <end position="236"/>
    </location>
</feature>
<dbReference type="AlphaFoldDB" id="A0A2W7NFM9"/>
<dbReference type="PANTHER" id="PTHR43731">
    <property type="entry name" value="RHOMBOID PROTEASE"/>
    <property type="match status" value="1"/>
</dbReference>
<evidence type="ECO:0000313" key="9">
    <source>
        <dbReference type="EMBL" id="PZX19191.1"/>
    </source>
</evidence>
<dbReference type="SMART" id="SM01160">
    <property type="entry name" value="DUF1751"/>
    <property type="match status" value="1"/>
</dbReference>
<evidence type="ECO:0000256" key="2">
    <source>
        <dbReference type="ARBA" id="ARBA00009045"/>
    </source>
</evidence>
<comment type="subcellular location">
    <subcellularLocation>
        <location evidence="1">Membrane</location>
        <topology evidence="1">Multi-pass membrane protein</topology>
    </subcellularLocation>
</comment>
<dbReference type="RefSeq" id="WP_111444574.1">
    <property type="nucleotide sequence ID" value="NZ_QKZK01000005.1"/>
</dbReference>
<comment type="similarity">
    <text evidence="2">Belongs to the peptidase S54 family.</text>
</comment>
<accession>A0A2W7NFM9</accession>
<dbReference type="InterPro" id="IPR050925">
    <property type="entry name" value="Rhomboid_protease_S54"/>
</dbReference>
<feature type="transmembrane region" description="Helical" evidence="7">
    <location>
        <begin position="94"/>
        <end position="116"/>
    </location>
</feature>
<evidence type="ECO:0000313" key="10">
    <source>
        <dbReference type="Proteomes" id="UP000249239"/>
    </source>
</evidence>
<organism evidence="9 10">
    <name type="scientific">Breznakibacter xylanolyticus</name>
    <dbReference type="NCBI Taxonomy" id="990"/>
    <lineage>
        <taxon>Bacteria</taxon>
        <taxon>Pseudomonadati</taxon>
        <taxon>Bacteroidota</taxon>
        <taxon>Bacteroidia</taxon>
        <taxon>Marinilabiliales</taxon>
        <taxon>Marinilabiliaceae</taxon>
        <taxon>Breznakibacter</taxon>
    </lineage>
</organism>
<dbReference type="Proteomes" id="UP000249239">
    <property type="component" value="Unassembled WGS sequence"/>
</dbReference>
<dbReference type="InterPro" id="IPR035952">
    <property type="entry name" value="Rhomboid-like_sf"/>
</dbReference>
<dbReference type="PANTHER" id="PTHR43731:SF14">
    <property type="entry name" value="PRESENILIN-ASSOCIATED RHOMBOID-LIKE PROTEIN, MITOCHONDRIAL"/>
    <property type="match status" value="1"/>
</dbReference>
<dbReference type="Gene3D" id="1.20.1540.10">
    <property type="entry name" value="Rhomboid-like"/>
    <property type="match status" value="1"/>
</dbReference>
<keyword evidence="6 7" id="KW-0472">Membrane</keyword>
<keyword evidence="10" id="KW-1185">Reference proteome</keyword>
<dbReference type="GO" id="GO:0006508">
    <property type="term" value="P:proteolysis"/>
    <property type="evidence" value="ECO:0007669"/>
    <property type="project" value="UniProtKB-KW"/>
</dbReference>
<feature type="transmembrane region" description="Helical" evidence="7">
    <location>
        <begin position="220"/>
        <end position="238"/>
    </location>
</feature>